<feature type="transmembrane region" description="Helical" evidence="1">
    <location>
        <begin position="205"/>
        <end position="226"/>
    </location>
</feature>
<proteinExistence type="predicted"/>
<dbReference type="EMBL" id="JAKVPQ010000011">
    <property type="protein sequence ID" value="MCH4286235.1"/>
    <property type="molecule type" value="Genomic_DNA"/>
</dbReference>
<organism evidence="2 3">
    <name type="scientific">Amedibacillus hominis</name>
    <dbReference type="NCBI Taxonomy" id="2897776"/>
    <lineage>
        <taxon>Bacteria</taxon>
        <taxon>Bacillati</taxon>
        <taxon>Bacillota</taxon>
        <taxon>Erysipelotrichia</taxon>
        <taxon>Erysipelotrichales</taxon>
        <taxon>Erysipelotrichaceae</taxon>
        <taxon>Amedibacillus</taxon>
    </lineage>
</organism>
<feature type="transmembrane region" description="Helical" evidence="1">
    <location>
        <begin position="113"/>
        <end position="132"/>
    </location>
</feature>
<protein>
    <submittedName>
        <fullName evidence="2">DUF2812 domain-containing protein</fullName>
    </submittedName>
</protein>
<dbReference type="Proteomes" id="UP001202402">
    <property type="component" value="Unassembled WGS sequence"/>
</dbReference>
<feature type="transmembrane region" description="Helical" evidence="1">
    <location>
        <begin position="167"/>
        <end position="193"/>
    </location>
</feature>
<keyword evidence="1" id="KW-0812">Transmembrane</keyword>
<accession>A0ABS9R9D2</accession>
<gene>
    <name evidence="2" type="ORF">LQE99_14005</name>
</gene>
<dbReference type="RefSeq" id="WP_117453236.1">
    <property type="nucleotide sequence ID" value="NZ_JAKVPQ010000011.1"/>
</dbReference>
<comment type="caution">
    <text evidence="2">The sequence shown here is derived from an EMBL/GenBank/DDBJ whole genome shotgun (WGS) entry which is preliminary data.</text>
</comment>
<keyword evidence="1" id="KW-1133">Transmembrane helix</keyword>
<keyword evidence="3" id="KW-1185">Reference proteome</keyword>
<keyword evidence="1" id="KW-0472">Membrane</keyword>
<dbReference type="InterPro" id="IPR021359">
    <property type="entry name" value="DUF2812"/>
</dbReference>
<evidence type="ECO:0000313" key="3">
    <source>
        <dbReference type="Proteomes" id="UP001202402"/>
    </source>
</evidence>
<evidence type="ECO:0000313" key="2">
    <source>
        <dbReference type="EMBL" id="MCH4286235.1"/>
    </source>
</evidence>
<dbReference type="Pfam" id="PF11193">
    <property type="entry name" value="DUF2812"/>
    <property type="match status" value="1"/>
</dbReference>
<name>A0ABS9R9D2_9FIRM</name>
<reference evidence="2 3" key="1">
    <citation type="submission" date="2022-02" db="EMBL/GenBank/DDBJ databases">
        <title>Genome of Erysipelotrichaceae sp. nov. NSJ-176 isolated from human feces.</title>
        <authorList>
            <person name="Abdugheni R."/>
        </authorList>
    </citation>
    <scope>NUCLEOTIDE SEQUENCE [LARGE SCALE GENOMIC DNA]</scope>
    <source>
        <strain evidence="2 3">NSJ-176</strain>
    </source>
</reference>
<evidence type="ECO:0000256" key="1">
    <source>
        <dbReference type="SAM" id="Phobius"/>
    </source>
</evidence>
<feature type="transmembrane region" description="Helical" evidence="1">
    <location>
        <begin position="138"/>
        <end position="160"/>
    </location>
</feature>
<sequence>MKNKKYIICSGLAFADQEDMEMLHQYALDGWIFKEFKGICYVLYKEEPQDLIFSYDMQKVKKEEQEDYLRIFEEAGWEMIPCKDNTLHFFCAKNGTVALHSNSETRSEQFKTVFYVSLIITLIGIILFIGSIKMMLPNVFAGIGGGCMGGGGVLLAGSYLRLQHKRWIFYLTFTQAVKVLVVGALLILISEIMPDAWSVIRKLSRLIGICFTIFGGMYALTTYRIYRDGKESRGKKR</sequence>